<keyword evidence="1" id="KW-0416">Keratin</keyword>
<reference evidence="1" key="1">
    <citation type="submission" date="2007-05" db="EMBL/GenBank/DDBJ databases">
        <title>Gene expression analysis of adhesive pads of gecko digits indicates large-scale production of cysteine-rich and glycine-rich beta-keratins.</title>
        <authorList>
            <person name="Keiper-Hrynko N.M."/>
            <person name="Ganzke T.S."/>
            <person name="Hallahan D.L."/>
            <person name="Toni M."/>
            <person name="Dalla Valle L."/>
            <person name="Alibardi L."/>
        </authorList>
    </citation>
    <scope>NUCLEOTIDE SEQUENCE</scope>
    <source>
        <tissue evidence="1">Adhesive pad epidermis</tissue>
    </source>
</reference>
<dbReference type="InterPro" id="IPR003461">
    <property type="entry name" value="Keratin"/>
</dbReference>
<name>B4X9S3_GEKGE</name>
<dbReference type="EMBL" id="EF601721">
    <property type="protein sequence ID" value="ABU98611.1"/>
    <property type="molecule type" value="mRNA"/>
</dbReference>
<dbReference type="AlphaFoldDB" id="B4X9S3"/>
<proteinExistence type="evidence at transcript level"/>
<organism evidence="1">
    <name type="scientific">Gekko gecko</name>
    <name type="common">Tokay gecko</name>
    <dbReference type="NCBI Taxonomy" id="36310"/>
    <lineage>
        <taxon>Eukaryota</taxon>
        <taxon>Metazoa</taxon>
        <taxon>Chordata</taxon>
        <taxon>Craniata</taxon>
        <taxon>Vertebrata</taxon>
        <taxon>Euteleostomi</taxon>
        <taxon>Lepidosauria</taxon>
        <taxon>Squamata</taxon>
        <taxon>Bifurcata</taxon>
        <taxon>Gekkota</taxon>
        <taxon>Gekkonidae</taxon>
        <taxon>Gekkoninae</taxon>
        <taxon>Gekko</taxon>
    </lineage>
</organism>
<sequence length="122" mass="11575">MSCGYIPSCAPSCAVPSCLPSCSSPCGYPVSGLGSLNSCGGLYGGATSASSLGHTSGANVGCVGQLPPSEVVIQPAPCVLTVPGPILAASCEPLRVGGYTACGGGSSLGSGRLSGGLCSYPC</sequence>
<protein>
    <submittedName>
        <fullName evidence="1">Beta-keratin 23</fullName>
    </submittedName>
</protein>
<dbReference type="GO" id="GO:0005882">
    <property type="term" value="C:intermediate filament"/>
    <property type="evidence" value="ECO:0007669"/>
    <property type="project" value="UniProtKB-KW"/>
</dbReference>
<dbReference type="GO" id="GO:0005200">
    <property type="term" value="F:structural constituent of cytoskeleton"/>
    <property type="evidence" value="ECO:0007669"/>
    <property type="project" value="InterPro"/>
</dbReference>
<dbReference type="Pfam" id="PF02422">
    <property type="entry name" value="Keratin"/>
    <property type="match status" value="1"/>
</dbReference>
<accession>B4X9S3</accession>
<evidence type="ECO:0000313" key="1">
    <source>
        <dbReference type="EMBL" id="ABU98611.1"/>
    </source>
</evidence>